<dbReference type="RefSeq" id="XP_003726242.1">
    <property type="nucleotide sequence ID" value="XM_003726194.3"/>
</dbReference>
<feature type="transmembrane region" description="Helical" evidence="6">
    <location>
        <begin position="151"/>
        <end position="171"/>
    </location>
</feature>
<dbReference type="GO" id="GO:0016020">
    <property type="term" value="C:membrane"/>
    <property type="evidence" value="ECO:0007669"/>
    <property type="project" value="UniProtKB-SubCell"/>
</dbReference>
<organism evidence="7 8">
    <name type="scientific">Strongylocentrotus purpuratus</name>
    <name type="common">Purple sea urchin</name>
    <dbReference type="NCBI Taxonomy" id="7668"/>
    <lineage>
        <taxon>Eukaryota</taxon>
        <taxon>Metazoa</taxon>
        <taxon>Echinodermata</taxon>
        <taxon>Eleutherozoa</taxon>
        <taxon>Echinozoa</taxon>
        <taxon>Echinoidea</taxon>
        <taxon>Euechinoidea</taxon>
        <taxon>Echinacea</taxon>
        <taxon>Camarodonta</taxon>
        <taxon>Echinidea</taxon>
        <taxon>Strongylocentrotidae</taxon>
        <taxon>Strongylocentrotus</taxon>
    </lineage>
</organism>
<dbReference type="PANTHER" id="PTHR16007">
    <property type="entry name" value="EPIDIDYMAL MEMBRANE PROTEIN E9-RELATED"/>
    <property type="match status" value="1"/>
</dbReference>
<comment type="subcellular location">
    <subcellularLocation>
        <location evidence="1">Membrane</location>
        <topology evidence="1">Multi-pass membrane protein</topology>
    </subcellularLocation>
</comment>
<dbReference type="InterPro" id="IPR042127">
    <property type="entry name" value="TMEM45"/>
</dbReference>
<keyword evidence="4 6" id="KW-1133">Transmembrane helix</keyword>
<evidence type="ECO:0000313" key="7">
    <source>
        <dbReference type="EnsemblMetazoa" id="XP_003726242"/>
    </source>
</evidence>
<feature type="transmembrane region" description="Helical" evidence="6">
    <location>
        <begin position="92"/>
        <end position="111"/>
    </location>
</feature>
<keyword evidence="5 6" id="KW-0472">Membrane</keyword>
<evidence type="ECO:0000256" key="2">
    <source>
        <dbReference type="ARBA" id="ARBA00006948"/>
    </source>
</evidence>
<evidence type="ECO:0008006" key="9">
    <source>
        <dbReference type="Google" id="ProtNLM"/>
    </source>
</evidence>
<dbReference type="OMA" id="HWEDLMN"/>
<dbReference type="PANTHER" id="PTHR16007:SF15">
    <property type="entry name" value="TRANSMEMBRANE PROTEIN 45B"/>
    <property type="match status" value="1"/>
</dbReference>
<feature type="transmembrane region" description="Helical" evidence="6">
    <location>
        <begin position="12"/>
        <end position="33"/>
    </location>
</feature>
<dbReference type="OrthoDB" id="551896at2759"/>
<feature type="transmembrane region" description="Helical" evidence="6">
    <location>
        <begin position="221"/>
        <end position="241"/>
    </location>
</feature>
<protein>
    <recommendedName>
        <fullName evidence="9">Transmembrane protein 45B</fullName>
    </recommendedName>
</protein>
<name>A0A7M7GHB0_STRPU</name>
<feature type="transmembrane region" description="Helical" evidence="6">
    <location>
        <begin position="123"/>
        <end position="139"/>
    </location>
</feature>
<keyword evidence="3 6" id="KW-0812">Transmembrane</keyword>
<sequence length="275" mass="30861">MTGSFGGHAVPGGFFIIVAIWWIIQFAYSIVVLDNGRQRPRSRVMYCLHRAPLEAGLIVFAGIAGIGVEMAYSEPVLVLVDKDGHWQNDVEWGHCSMYLYFAIYGFVKVLGSTCVPSAATFEHALGALAYAVEGFLFYFHTHGRNPLEIHLHNMLVFAIFVCFLAAAAEVWSREDTLIRLIRILFTLVQGTWFFHLGIVLYKPPSGEPWDGEDHLNVMFTTVMFTWHILIGMLVLFLVYGITKLTLKACGFSSVKYSQMSNGRYELAETAQSLDS</sequence>
<dbReference type="GeneID" id="754782"/>
<keyword evidence="8" id="KW-1185">Reference proteome</keyword>
<dbReference type="AlphaFoldDB" id="A0A7M7GHB0"/>
<dbReference type="InterPro" id="IPR006904">
    <property type="entry name" value="DUF716"/>
</dbReference>
<evidence type="ECO:0000256" key="5">
    <source>
        <dbReference type="ARBA" id="ARBA00023136"/>
    </source>
</evidence>
<evidence type="ECO:0000256" key="6">
    <source>
        <dbReference type="SAM" id="Phobius"/>
    </source>
</evidence>
<evidence type="ECO:0000313" key="8">
    <source>
        <dbReference type="Proteomes" id="UP000007110"/>
    </source>
</evidence>
<evidence type="ECO:0000256" key="1">
    <source>
        <dbReference type="ARBA" id="ARBA00004141"/>
    </source>
</evidence>
<dbReference type="FunCoup" id="A0A7M7GHB0">
    <property type="interactions" value="111"/>
</dbReference>
<feature type="transmembrane region" description="Helical" evidence="6">
    <location>
        <begin position="53"/>
        <end position="72"/>
    </location>
</feature>
<evidence type="ECO:0000256" key="3">
    <source>
        <dbReference type="ARBA" id="ARBA00022692"/>
    </source>
</evidence>
<accession>A0A7M7GHB0</accession>
<reference evidence="8" key="1">
    <citation type="submission" date="2015-02" db="EMBL/GenBank/DDBJ databases">
        <title>Genome sequencing for Strongylocentrotus purpuratus.</title>
        <authorList>
            <person name="Murali S."/>
            <person name="Liu Y."/>
            <person name="Vee V."/>
            <person name="English A."/>
            <person name="Wang M."/>
            <person name="Skinner E."/>
            <person name="Han Y."/>
            <person name="Muzny D.M."/>
            <person name="Worley K.C."/>
            <person name="Gibbs R.A."/>
        </authorList>
    </citation>
    <scope>NUCLEOTIDE SEQUENCE</scope>
</reference>
<dbReference type="Proteomes" id="UP000007110">
    <property type="component" value="Unassembled WGS sequence"/>
</dbReference>
<reference evidence="7" key="2">
    <citation type="submission" date="2021-01" db="UniProtKB">
        <authorList>
            <consortium name="EnsemblMetazoa"/>
        </authorList>
    </citation>
    <scope>IDENTIFICATION</scope>
</reference>
<evidence type="ECO:0000256" key="4">
    <source>
        <dbReference type="ARBA" id="ARBA00022989"/>
    </source>
</evidence>
<dbReference type="Pfam" id="PF04819">
    <property type="entry name" value="DUF716"/>
    <property type="match status" value="1"/>
</dbReference>
<dbReference type="EnsemblMetazoa" id="XM_003726194">
    <property type="protein sequence ID" value="XP_003726242"/>
    <property type="gene ID" value="LOC754782"/>
</dbReference>
<feature type="transmembrane region" description="Helical" evidence="6">
    <location>
        <begin position="183"/>
        <end position="201"/>
    </location>
</feature>
<dbReference type="InParanoid" id="A0A7M7GHB0"/>
<proteinExistence type="inferred from homology"/>
<comment type="similarity">
    <text evidence="2">Belongs to the TMEM45 family.</text>
</comment>
<dbReference type="KEGG" id="spu:754782"/>